<dbReference type="InterPro" id="IPR012910">
    <property type="entry name" value="Plug_dom"/>
</dbReference>
<dbReference type="Proteomes" id="UP000318943">
    <property type="component" value="Unassembled WGS sequence"/>
</dbReference>
<feature type="signal peptide" evidence="16">
    <location>
        <begin position="1"/>
        <end position="31"/>
    </location>
</feature>
<dbReference type="EMBL" id="VCIZ01000008">
    <property type="protein sequence ID" value="TSP11781.1"/>
    <property type="molecule type" value="Genomic_DNA"/>
</dbReference>
<keyword evidence="10 15" id="KW-0798">TonB box</keyword>
<reference evidence="19 20" key="1">
    <citation type="submission" date="2019-05" db="EMBL/GenBank/DDBJ databases">
        <title>Whole genome sequence analysis of Cupriavidus campinensis S14E4C strain.</title>
        <authorList>
            <person name="Abbaszade G."/>
            <person name="Szabo A."/>
            <person name="Toumi M."/>
            <person name="Toth E."/>
        </authorList>
    </citation>
    <scope>NUCLEOTIDE SEQUENCE [LARGE SCALE GENOMIC DNA]</scope>
    <source>
        <strain evidence="19 20">S14E4C</strain>
    </source>
</reference>
<feature type="chain" id="PRO_5047468656" evidence="16">
    <location>
        <begin position="32"/>
        <end position="758"/>
    </location>
</feature>
<dbReference type="InterPro" id="IPR000531">
    <property type="entry name" value="Beta-barrel_TonB"/>
</dbReference>
<evidence type="ECO:0000256" key="8">
    <source>
        <dbReference type="ARBA" id="ARBA00023004"/>
    </source>
</evidence>
<evidence type="ECO:0000256" key="14">
    <source>
        <dbReference type="PROSITE-ProRule" id="PRU01360"/>
    </source>
</evidence>
<evidence type="ECO:0000256" key="13">
    <source>
        <dbReference type="ARBA" id="ARBA00023237"/>
    </source>
</evidence>
<evidence type="ECO:0000256" key="15">
    <source>
        <dbReference type="RuleBase" id="RU003357"/>
    </source>
</evidence>
<keyword evidence="12 19" id="KW-0675">Receptor</keyword>
<dbReference type="Gene3D" id="2.170.130.10">
    <property type="entry name" value="TonB-dependent receptor, plug domain"/>
    <property type="match status" value="1"/>
</dbReference>
<protein>
    <submittedName>
        <fullName evidence="19">TonB-dependent siderophore receptor</fullName>
    </submittedName>
</protein>
<dbReference type="PANTHER" id="PTHR32552:SF89">
    <property type="entry name" value="CATECHOLATE SIDEROPHORE RECEPTOR FIU"/>
    <property type="match status" value="1"/>
</dbReference>
<keyword evidence="20" id="KW-1185">Reference proteome</keyword>
<evidence type="ECO:0000256" key="6">
    <source>
        <dbReference type="ARBA" id="ARBA00022692"/>
    </source>
</evidence>
<evidence type="ECO:0000259" key="17">
    <source>
        <dbReference type="Pfam" id="PF00593"/>
    </source>
</evidence>
<evidence type="ECO:0000256" key="11">
    <source>
        <dbReference type="ARBA" id="ARBA00023136"/>
    </source>
</evidence>
<dbReference type="PANTHER" id="PTHR32552">
    <property type="entry name" value="FERRICHROME IRON RECEPTOR-RELATED"/>
    <property type="match status" value="1"/>
</dbReference>
<evidence type="ECO:0000256" key="3">
    <source>
        <dbReference type="ARBA" id="ARBA00022448"/>
    </source>
</evidence>
<evidence type="ECO:0000256" key="5">
    <source>
        <dbReference type="ARBA" id="ARBA00022496"/>
    </source>
</evidence>
<evidence type="ECO:0000256" key="7">
    <source>
        <dbReference type="ARBA" id="ARBA00022729"/>
    </source>
</evidence>
<evidence type="ECO:0000256" key="10">
    <source>
        <dbReference type="ARBA" id="ARBA00023077"/>
    </source>
</evidence>
<evidence type="ECO:0000256" key="12">
    <source>
        <dbReference type="ARBA" id="ARBA00023170"/>
    </source>
</evidence>
<dbReference type="NCBIfam" id="TIGR01783">
    <property type="entry name" value="TonB-siderophor"/>
    <property type="match status" value="1"/>
</dbReference>
<dbReference type="Pfam" id="PF07715">
    <property type="entry name" value="Plug"/>
    <property type="match status" value="1"/>
</dbReference>
<dbReference type="SUPFAM" id="SSF56935">
    <property type="entry name" value="Porins"/>
    <property type="match status" value="1"/>
</dbReference>
<proteinExistence type="inferred from homology"/>
<keyword evidence="8" id="KW-0408">Iron</keyword>
<keyword evidence="6 14" id="KW-0812">Transmembrane</keyword>
<keyword evidence="11 14" id="KW-0472">Membrane</keyword>
<comment type="subcellular location">
    <subcellularLocation>
        <location evidence="1 14">Cell outer membrane</location>
        <topology evidence="1 14">Multi-pass membrane protein</topology>
    </subcellularLocation>
</comment>
<name>A0ABY3ELI3_9BURK</name>
<evidence type="ECO:0000256" key="4">
    <source>
        <dbReference type="ARBA" id="ARBA00022452"/>
    </source>
</evidence>
<keyword evidence="3 14" id="KW-0813">Transport</keyword>
<evidence type="ECO:0000256" key="16">
    <source>
        <dbReference type="SAM" id="SignalP"/>
    </source>
</evidence>
<dbReference type="InterPro" id="IPR037066">
    <property type="entry name" value="Plug_dom_sf"/>
</dbReference>
<keyword evidence="13 14" id="KW-0998">Cell outer membrane</keyword>
<gene>
    <name evidence="19" type="ORF">FGG12_14655</name>
</gene>
<keyword evidence="9" id="KW-0406">Ion transport</keyword>
<accession>A0ABY3ELI3</accession>
<dbReference type="InterPro" id="IPR039426">
    <property type="entry name" value="TonB-dep_rcpt-like"/>
</dbReference>
<dbReference type="Pfam" id="PF00593">
    <property type="entry name" value="TonB_dep_Rec_b-barrel"/>
    <property type="match status" value="1"/>
</dbReference>
<feature type="domain" description="TonB-dependent receptor plug" evidence="18">
    <location>
        <begin position="80"/>
        <end position="178"/>
    </location>
</feature>
<dbReference type="PROSITE" id="PS52016">
    <property type="entry name" value="TONB_DEPENDENT_REC_3"/>
    <property type="match status" value="1"/>
</dbReference>
<keyword evidence="5" id="KW-0410">Iron transport</keyword>
<dbReference type="CDD" id="cd01347">
    <property type="entry name" value="ligand_gated_channel"/>
    <property type="match status" value="1"/>
</dbReference>
<evidence type="ECO:0000256" key="1">
    <source>
        <dbReference type="ARBA" id="ARBA00004571"/>
    </source>
</evidence>
<keyword evidence="7 16" id="KW-0732">Signal</keyword>
<sequence length="758" mass="81876">MSKYSEVFRPNVLVTALAGPMALMAMQGAAAQEAAPATLAATPPAASRSVQQLQDVTVKAVREDGYKVDQAESPKFTAPLLDTPKSVTIVPAEVIQQSGSVTLQDALRTTPGITFGAGEGGNPLGDRPFIRGFDSGASIFVDGARDAGSQTRDTFNIENIEVIKGPSSAYGGKGSVGGMINIVSKLPTKENFVQGSVGIGTDAYKRATVDGNYVLNDNTGLRLNAMAMDANTPGREAVGGHSWGFAPSVTFGLNSPTKVTLSYYHLQGRDMPDYSIPYARPSATATKANPVGPANVDRNNFYGLTSRDFRETQTDIATAIVQHEFSEKLTFRNTTRWGRSSNDYIVTNPDDSRGNVPNGFVYRSSKNRDSSTDTLINQTDFIAKFDTGRLKHSMLFGFEFSRDDTDNTPYNVVPGATGTTCNTALLNSGDCTSLYNPNPGAVWTGRVGKMGYTQTTKTDTRAVYLFDTVELTRQWLINGGVRYDSYRTTSATPAYTNPNTNAAVAAVNLANNSSFFNYQAGIVYKPVDIGSIYLSYGTASTPPGTSNGDGSDNLSAQVQNLDPERSRAWELGTKWDLLGKRLSLTGAIFQIEKNNARVAVDANTTANVGKQEVRGFELGFAGSVTDKWNLFGGYTYLDSELKDNGPQSANAANNGNQFPNTPKNSFSLWSTYQVLPALTVGGGAYYVSKVYGNPANSTYVPAYWRFDAMAAYRVNKNLTLQLNIQNLFDKTYYTKAFTTHYAALAPGRFGMLTANFRF</sequence>
<organism evidence="19 20">
    <name type="scientific">Cupriavidus campinensis</name>
    <dbReference type="NCBI Taxonomy" id="151783"/>
    <lineage>
        <taxon>Bacteria</taxon>
        <taxon>Pseudomonadati</taxon>
        <taxon>Pseudomonadota</taxon>
        <taxon>Betaproteobacteria</taxon>
        <taxon>Burkholderiales</taxon>
        <taxon>Burkholderiaceae</taxon>
        <taxon>Cupriavidus</taxon>
    </lineage>
</organism>
<dbReference type="InterPro" id="IPR036942">
    <property type="entry name" value="Beta-barrel_TonB_sf"/>
</dbReference>
<evidence type="ECO:0000313" key="20">
    <source>
        <dbReference type="Proteomes" id="UP000318943"/>
    </source>
</evidence>
<evidence type="ECO:0000256" key="9">
    <source>
        <dbReference type="ARBA" id="ARBA00023065"/>
    </source>
</evidence>
<dbReference type="InterPro" id="IPR010105">
    <property type="entry name" value="TonB_sidphr_rcpt"/>
</dbReference>
<feature type="domain" description="TonB-dependent receptor-like beta-barrel" evidence="17">
    <location>
        <begin position="272"/>
        <end position="727"/>
    </location>
</feature>
<evidence type="ECO:0000259" key="18">
    <source>
        <dbReference type="Pfam" id="PF07715"/>
    </source>
</evidence>
<keyword evidence="4 14" id="KW-1134">Transmembrane beta strand</keyword>
<comment type="similarity">
    <text evidence="2 14 15">Belongs to the TonB-dependent receptor family.</text>
</comment>
<comment type="caution">
    <text evidence="19">The sequence shown here is derived from an EMBL/GenBank/DDBJ whole genome shotgun (WGS) entry which is preliminary data.</text>
</comment>
<dbReference type="Gene3D" id="2.40.170.20">
    <property type="entry name" value="TonB-dependent receptor, beta-barrel domain"/>
    <property type="match status" value="1"/>
</dbReference>
<evidence type="ECO:0000256" key="2">
    <source>
        <dbReference type="ARBA" id="ARBA00009810"/>
    </source>
</evidence>
<evidence type="ECO:0000313" key="19">
    <source>
        <dbReference type="EMBL" id="TSP11781.1"/>
    </source>
</evidence>